<dbReference type="Proteomes" id="UP000179769">
    <property type="component" value="Unassembled WGS sequence"/>
</dbReference>
<proteinExistence type="predicted"/>
<evidence type="ECO:0000313" key="2">
    <source>
        <dbReference type="Proteomes" id="UP000179769"/>
    </source>
</evidence>
<dbReference type="EMBL" id="MAXA01000002">
    <property type="protein sequence ID" value="OHV46631.1"/>
    <property type="molecule type" value="Genomic_DNA"/>
</dbReference>
<gene>
    <name evidence="1" type="ORF">BBK14_01930</name>
</gene>
<protein>
    <submittedName>
        <fullName evidence="1">Uncharacterized protein</fullName>
    </submittedName>
</protein>
<evidence type="ECO:0000313" key="1">
    <source>
        <dbReference type="EMBL" id="OHV46631.1"/>
    </source>
</evidence>
<organism evidence="1 2">
    <name type="scientific">Parafrankia soli</name>
    <dbReference type="NCBI Taxonomy" id="2599596"/>
    <lineage>
        <taxon>Bacteria</taxon>
        <taxon>Bacillati</taxon>
        <taxon>Actinomycetota</taxon>
        <taxon>Actinomycetes</taxon>
        <taxon>Frankiales</taxon>
        <taxon>Frankiaceae</taxon>
        <taxon>Parafrankia</taxon>
    </lineage>
</organism>
<comment type="caution">
    <text evidence="1">The sequence shown here is derived from an EMBL/GenBank/DDBJ whole genome shotgun (WGS) entry which is preliminary data.</text>
</comment>
<accession>A0A1S1RLF0</accession>
<sequence>MNRPAIGRATCPVCERKHSVRLNGQLHAHFTLDNYGRATRTVCAGTAHEVTTRELIRTEDSRHD</sequence>
<keyword evidence="2" id="KW-1185">Reference proteome</keyword>
<name>A0A1S1RLF0_9ACTN</name>
<dbReference type="RefSeq" id="WP_071059514.1">
    <property type="nucleotide sequence ID" value="NZ_MAXA01000002.1"/>
</dbReference>
<reference evidence="2" key="1">
    <citation type="submission" date="2016-07" db="EMBL/GenBank/DDBJ databases">
        <title>Frankia sp. NRRL B-16219 Genome sequencing.</title>
        <authorList>
            <person name="Ghodhbane-Gtari F."/>
            <person name="Swanson E."/>
            <person name="Gueddou A."/>
            <person name="Louati M."/>
            <person name="Nouioui I."/>
            <person name="Hezbri K."/>
            <person name="Abebe-Akele F."/>
            <person name="Simpson S."/>
            <person name="Morris K."/>
            <person name="Thomas K."/>
            <person name="Gtari M."/>
            <person name="Tisa L.S."/>
        </authorList>
    </citation>
    <scope>NUCLEOTIDE SEQUENCE [LARGE SCALE GENOMIC DNA]</scope>
    <source>
        <strain evidence="2">NRRL B-16219</strain>
    </source>
</reference>
<dbReference type="AlphaFoldDB" id="A0A1S1RLF0"/>